<proteinExistence type="predicted"/>
<keyword evidence="1" id="KW-0732">Signal</keyword>
<dbReference type="InterPro" id="IPR013642">
    <property type="entry name" value="CLCA_N"/>
</dbReference>
<name>A0A8S4PNJ4_OWEFU</name>
<dbReference type="OrthoDB" id="687730at2759"/>
<dbReference type="Proteomes" id="UP000749559">
    <property type="component" value="Unassembled WGS sequence"/>
</dbReference>
<dbReference type="EMBL" id="CAIIXF020000009">
    <property type="protein sequence ID" value="CAH1794856.1"/>
    <property type="molecule type" value="Genomic_DNA"/>
</dbReference>
<feature type="chain" id="PRO_5035780551" description="VWFA domain-containing protein" evidence="1">
    <location>
        <begin position="22"/>
        <end position="501"/>
    </location>
</feature>
<dbReference type="PROSITE" id="PS50234">
    <property type="entry name" value="VWFA"/>
    <property type="match status" value="1"/>
</dbReference>
<dbReference type="Pfam" id="PF00092">
    <property type="entry name" value="VWA"/>
    <property type="match status" value="1"/>
</dbReference>
<evidence type="ECO:0000313" key="3">
    <source>
        <dbReference type="EMBL" id="CAH1794856.1"/>
    </source>
</evidence>
<dbReference type="InterPro" id="IPR036465">
    <property type="entry name" value="vWFA_dom_sf"/>
</dbReference>
<dbReference type="InterPro" id="IPR002035">
    <property type="entry name" value="VWF_A"/>
</dbReference>
<dbReference type="PANTHER" id="PTHR10579">
    <property type="entry name" value="CALCIUM-ACTIVATED CHLORIDE CHANNEL REGULATOR"/>
    <property type="match status" value="1"/>
</dbReference>
<dbReference type="SUPFAM" id="SSF53300">
    <property type="entry name" value="vWA-like"/>
    <property type="match status" value="1"/>
</dbReference>
<dbReference type="PANTHER" id="PTHR10579:SF172">
    <property type="entry name" value="CALCIUM-ACTIVATED CHLORIDE CHANNEL REGULATOR 4 PRECURSOR-RELATED"/>
    <property type="match status" value="1"/>
</dbReference>
<dbReference type="CDD" id="cd00198">
    <property type="entry name" value="vWFA"/>
    <property type="match status" value="1"/>
</dbReference>
<comment type="caution">
    <text evidence="3">The sequence shown here is derived from an EMBL/GenBank/DDBJ whole genome shotgun (WGS) entry which is preliminary data.</text>
</comment>
<organism evidence="3 4">
    <name type="scientific">Owenia fusiformis</name>
    <name type="common">Polychaete worm</name>
    <dbReference type="NCBI Taxonomy" id="6347"/>
    <lineage>
        <taxon>Eukaryota</taxon>
        <taxon>Metazoa</taxon>
        <taxon>Spiralia</taxon>
        <taxon>Lophotrochozoa</taxon>
        <taxon>Annelida</taxon>
        <taxon>Polychaeta</taxon>
        <taxon>Sedentaria</taxon>
        <taxon>Canalipalpata</taxon>
        <taxon>Sabellida</taxon>
        <taxon>Oweniida</taxon>
        <taxon>Oweniidae</taxon>
        <taxon>Owenia</taxon>
    </lineage>
</organism>
<feature type="domain" description="VWFA" evidence="2">
    <location>
        <begin position="313"/>
        <end position="498"/>
    </location>
</feature>
<dbReference type="SMART" id="SM00327">
    <property type="entry name" value="VWA"/>
    <property type="match status" value="1"/>
</dbReference>
<keyword evidence="4" id="KW-1185">Reference proteome</keyword>
<dbReference type="Pfam" id="PF08434">
    <property type="entry name" value="CLCA"/>
    <property type="match status" value="1"/>
</dbReference>
<reference evidence="3" key="1">
    <citation type="submission" date="2022-03" db="EMBL/GenBank/DDBJ databases">
        <authorList>
            <person name="Martin C."/>
        </authorList>
    </citation>
    <scope>NUCLEOTIDE SEQUENCE</scope>
</reference>
<evidence type="ECO:0000256" key="1">
    <source>
        <dbReference type="SAM" id="SignalP"/>
    </source>
</evidence>
<sequence length="501" mass="56409">MKISVFCFVFSLFYSIKSTNGTSSRIKLENNGYSGILISIDSDVPEDPSILTMLQKHISDASKALYIATKKRAYFKDVSILLPDTWSDMSKYTDASWEWHYRTDVAISKGLNSTEVESFGGCGIKGKRMVLPSRLIFHQQEWRDRFGNIAKTLVHEWAKFRWGVFEEYSTKAKNQFYFSTTTNNIESTRCTVGLQGAIYKKQNQTKIPCPGVNSTTGRYDNDCQFFPYVTKDKNGERSSIMDRYYVSEIDEFCDDSNHNLEAPNKHNMLCEGKSTWDIIGASGDFVNGVNPVRNIADGDLVPIFNIVKAKTRKIVLVLDTSGSLLFFQRGRRMVQIVHEYLEEWVKNGYEVGLIEFNIKVRVLQPLTKINSKDDRQLFIDKLKAITFRSYTNIGGGLTEAIVMLEENKADATGGHVILFSDGSEDEKAIIPDPNWSITPLNETIPNLVDAGVVVDTVLLTESADDKMLNVSHSTGGSLYFDSYDDSSSAMLDAFLDIGSRD</sequence>
<feature type="signal peptide" evidence="1">
    <location>
        <begin position="1"/>
        <end position="21"/>
    </location>
</feature>
<dbReference type="Gene3D" id="3.40.50.410">
    <property type="entry name" value="von Willebrand factor, type A domain"/>
    <property type="match status" value="1"/>
</dbReference>
<accession>A0A8S4PNJ4</accession>
<dbReference type="AlphaFoldDB" id="A0A8S4PNJ4"/>
<gene>
    <name evidence="3" type="ORF">OFUS_LOCUS19482</name>
</gene>
<evidence type="ECO:0000259" key="2">
    <source>
        <dbReference type="PROSITE" id="PS50234"/>
    </source>
</evidence>
<protein>
    <recommendedName>
        <fullName evidence="2">VWFA domain-containing protein</fullName>
    </recommendedName>
</protein>
<dbReference type="InterPro" id="IPR051266">
    <property type="entry name" value="CLCR"/>
</dbReference>
<evidence type="ECO:0000313" key="4">
    <source>
        <dbReference type="Proteomes" id="UP000749559"/>
    </source>
</evidence>